<evidence type="ECO:0000259" key="10">
    <source>
        <dbReference type="PROSITE" id="PS50926"/>
    </source>
</evidence>
<protein>
    <submittedName>
        <fullName evidence="11">23S rRNA (Uracil1939-C5)-methyltransferase</fullName>
    </submittedName>
</protein>
<dbReference type="GO" id="GO:0051539">
    <property type="term" value="F:4 iron, 4 sulfur cluster binding"/>
    <property type="evidence" value="ECO:0007669"/>
    <property type="project" value="UniProtKB-KW"/>
</dbReference>
<accession>A0A662ZGH2</accession>
<keyword evidence="1" id="KW-0479">Metal-binding</keyword>
<evidence type="ECO:0000256" key="7">
    <source>
        <dbReference type="ARBA" id="ARBA00052756"/>
    </source>
</evidence>
<feature type="binding site" evidence="9">
    <location>
        <position position="385"/>
    </location>
    <ligand>
        <name>S-adenosyl-L-methionine</name>
        <dbReference type="ChEBI" id="CHEBI:59789"/>
    </ligand>
</feature>
<evidence type="ECO:0000256" key="8">
    <source>
        <dbReference type="ARBA" id="ARBA00059995"/>
    </source>
</evidence>
<dbReference type="OrthoDB" id="9804590at2"/>
<name>A0A662ZGH2_9GAMM</name>
<dbReference type="InterPro" id="IPR029063">
    <property type="entry name" value="SAM-dependent_MTases_sf"/>
</dbReference>
<dbReference type="InterPro" id="IPR012340">
    <property type="entry name" value="NA-bd_OB-fold"/>
</dbReference>
<evidence type="ECO:0000256" key="9">
    <source>
        <dbReference type="PROSITE-ProRule" id="PRU01024"/>
    </source>
</evidence>
<feature type="binding site" evidence="9">
    <location>
        <position position="316"/>
    </location>
    <ligand>
        <name>S-adenosyl-L-methionine</name>
        <dbReference type="ChEBI" id="CHEBI:59789"/>
    </ligand>
</feature>
<proteinExistence type="inferred from homology"/>
<keyword evidence="12" id="KW-1185">Reference proteome</keyword>
<dbReference type="CDD" id="cd02440">
    <property type="entry name" value="AdoMet_MTases"/>
    <property type="match status" value="1"/>
</dbReference>
<feature type="active site" description="Nucleophile" evidence="9">
    <location>
        <position position="411"/>
    </location>
</feature>
<dbReference type="FunFam" id="3.40.50.150:FF:000009">
    <property type="entry name" value="23S rRNA (Uracil(1939)-C(5))-methyltransferase RlmD"/>
    <property type="match status" value="1"/>
</dbReference>
<evidence type="ECO:0000313" key="11">
    <source>
        <dbReference type="EMBL" id="SFP09912.1"/>
    </source>
</evidence>
<dbReference type="InterPro" id="IPR010280">
    <property type="entry name" value="U5_MeTrfase_fam"/>
</dbReference>
<keyword evidence="1" id="KW-0408">Iron</keyword>
<evidence type="ECO:0000256" key="1">
    <source>
        <dbReference type="ARBA" id="ARBA00022485"/>
    </source>
</evidence>
<evidence type="ECO:0000256" key="4">
    <source>
        <dbReference type="ARBA" id="ARBA00022679"/>
    </source>
</evidence>
<keyword evidence="6" id="KW-0411">Iron-sulfur</keyword>
<comment type="catalytic activity">
    <reaction evidence="7">
        <text>uridine(1939) in 23S rRNA + S-adenosyl-L-methionine = 5-methyluridine(1939) in 23S rRNA + S-adenosyl-L-homocysteine + H(+)</text>
        <dbReference type="Rhea" id="RHEA:42908"/>
        <dbReference type="Rhea" id="RHEA-COMP:10278"/>
        <dbReference type="Rhea" id="RHEA-COMP:10279"/>
        <dbReference type="ChEBI" id="CHEBI:15378"/>
        <dbReference type="ChEBI" id="CHEBI:57856"/>
        <dbReference type="ChEBI" id="CHEBI:59789"/>
        <dbReference type="ChEBI" id="CHEBI:65315"/>
        <dbReference type="ChEBI" id="CHEBI:74447"/>
        <dbReference type="EC" id="2.1.1.190"/>
    </reaction>
</comment>
<dbReference type="GO" id="GO:0070041">
    <property type="term" value="F:rRNA (uridine-C5-)-methyltransferase activity"/>
    <property type="evidence" value="ECO:0007669"/>
    <property type="project" value="TreeGrafter"/>
</dbReference>
<comment type="function">
    <text evidence="8">Catalyzes the formation of 5-methyl-uridine at position 1939 (m5U1939) in 23S rRNA.</text>
</comment>
<evidence type="ECO:0000256" key="3">
    <source>
        <dbReference type="ARBA" id="ARBA00022603"/>
    </source>
</evidence>
<evidence type="ECO:0000313" key="12">
    <source>
        <dbReference type="Proteomes" id="UP000243745"/>
    </source>
</evidence>
<keyword evidence="5 9" id="KW-0949">S-adenosyl-L-methionine</keyword>
<keyword evidence="3 9" id="KW-0489">Methyltransferase</keyword>
<evidence type="ECO:0000256" key="2">
    <source>
        <dbReference type="ARBA" id="ARBA00022552"/>
    </source>
</evidence>
<evidence type="ECO:0000256" key="6">
    <source>
        <dbReference type="ARBA" id="ARBA00023014"/>
    </source>
</evidence>
<dbReference type="Proteomes" id="UP000243745">
    <property type="component" value="Unassembled WGS sequence"/>
</dbReference>
<dbReference type="RefSeq" id="WP_093140554.1">
    <property type="nucleotide sequence ID" value="NZ_FOXF01000005.1"/>
</dbReference>
<sequence length="456" mass="51448">MVKFFKPQKKEVSAKHFALNIIDADISGRGVARDGNGVTWFVPGALPGEEVVVRAVSVKKNNIGEAELISVKKRSEQRISPKCQFSGCGGCSLQHISVELEKKFKADGVLRLMKKNLGIDPGVPCEVVSGAEFFYRRTSRLSVTGDRKEIHIGFREEKGKNLVEIDSCCVLHPELSELIPSIRKIINQISNFKLIGHVELVKADNIVAVLFRCINNLEASDLKTLFNFGNEHGVAVYIQTRHEKGKEDLEDWEELDLLNEDVLNGEKGLYYTIDGKKIYFVPGDFIQVNDEINKLMVARVMDYLDLNDKDRLLDLFCGLGNFTLPVASRCEHVYGIEGVWNMVKEAQLNAEYNDIHNAEFFVHDLTDDFEKTLWAKSVFNKVLLDPGRSGAEKVVGYLMKKKPDTVVYVSCNPLTMTRDIRVALANGYKIIKWSVFDMFPKTEHVETVVLLSRDKA</sequence>
<dbReference type="PANTHER" id="PTHR11061:SF49">
    <property type="entry name" value="23S RRNA (URACIL(1939)-C(5))-METHYLTRANSFERASE RLMD"/>
    <property type="match status" value="1"/>
</dbReference>
<organism evidence="11 12">
    <name type="scientific">Ruminobacter amylophilus</name>
    <dbReference type="NCBI Taxonomy" id="867"/>
    <lineage>
        <taxon>Bacteria</taxon>
        <taxon>Pseudomonadati</taxon>
        <taxon>Pseudomonadota</taxon>
        <taxon>Gammaproteobacteria</taxon>
        <taxon>Aeromonadales</taxon>
        <taxon>Succinivibrionaceae</taxon>
        <taxon>Ruminobacter</taxon>
    </lineage>
</organism>
<keyword evidence="2" id="KW-0698">rRNA processing</keyword>
<reference evidence="11 12" key="1">
    <citation type="submission" date="2016-10" db="EMBL/GenBank/DDBJ databases">
        <authorList>
            <person name="Varghese N."/>
            <person name="Submissions S."/>
        </authorList>
    </citation>
    <scope>NUCLEOTIDE SEQUENCE [LARGE SCALE GENOMIC DNA]</scope>
    <source>
        <strain evidence="11 12">DSM 1361</strain>
    </source>
</reference>
<dbReference type="GO" id="GO:0070475">
    <property type="term" value="P:rRNA base methylation"/>
    <property type="evidence" value="ECO:0007669"/>
    <property type="project" value="TreeGrafter"/>
</dbReference>
<feature type="domain" description="TRAM" evidence="10">
    <location>
        <begin position="10"/>
        <end position="70"/>
    </location>
</feature>
<gene>
    <name evidence="11" type="ORF">SAMN02910344_00421</name>
</gene>
<dbReference type="EMBL" id="FOXF01000005">
    <property type="protein sequence ID" value="SFP09912.1"/>
    <property type="molecule type" value="Genomic_DNA"/>
</dbReference>
<dbReference type="InterPro" id="IPR002792">
    <property type="entry name" value="TRAM_dom"/>
</dbReference>
<dbReference type="Gene3D" id="3.40.50.150">
    <property type="entry name" value="Vaccinia Virus protein VP39"/>
    <property type="match status" value="1"/>
</dbReference>
<feature type="binding site" evidence="9">
    <location>
        <position position="287"/>
    </location>
    <ligand>
        <name>S-adenosyl-L-methionine</name>
        <dbReference type="ChEBI" id="CHEBI:59789"/>
    </ligand>
</feature>
<comment type="similarity">
    <text evidence="9">Belongs to the class I-like SAM-binding methyltransferase superfamily. RNA M5U methyltransferase family.</text>
</comment>
<evidence type="ECO:0000256" key="5">
    <source>
        <dbReference type="ARBA" id="ARBA00022691"/>
    </source>
</evidence>
<dbReference type="PROSITE" id="PS51687">
    <property type="entry name" value="SAM_MT_RNA_M5U"/>
    <property type="match status" value="1"/>
</dbReference>
<dbReference type="SUPFAM" id="SSF50249">
    <property type="entry name" value="Nucleic acid-binding proteins"/>
    <property type="match status" value="1"/>
</dbReference>
<dbReference type="Pfam" id="PF05958">
    <property type="entry name" value="tRNA_U5-meth_tr"/>
    <property type="match status" value="1"/>
</dbReference>
<keyword evidence="4 9" id="KW-0808">Transferase</keyword>
<keyword evidence="1" id="KW-0004">4Fe-4S</keyword>
<dbReference type="AlphaFoldDB" id="A0A662ZGH2"/>
<dbReference type="NCBIfam" id="TIGR00479">
    <property type="entry name" value="rumA"/>
    <property type="match status" value="1"/>
</dbReference>
<dbReference type="PROSITE" id="PS50926">
    <property type="entry name" value="TRAM"/>
    <property type="match status" value="1"/>
</dbReference>
<dbReference type="SUPFAM" id="SSF53335">
    <property type="entry name" value="S-adenosyl-L-methionine-dependent methyltransferases"/>
    <property type="match status" value="1"/>
</dbReference>
<dbReference type="PANTHER" id="PTHR11061">
    <property type="entry name" value="RNA M5U METHYLTRANSFERASE"/>
    <property type="match status" value="1"/>
</dbReference>
<feature type="binding site" evidence="9">
    <location>
        <position position="337"/>
    </location>
    <ligand>
        <name>S-adenosyl-L-methionine</name>
        <dbReference type="ChEBI" id="CHEBI:59789"/>
    </ligand>
</feature>
<dbReference type="Pfam" id="PF01938">
    <property type="entry name" value="TRAM"/>
    <property type="match status" value="1"/>
</dbReference>
<dbReference type="Gene3D" id="2.40.50.1070">
    <property type="match status" value="1"/>
</dbReference>
<dbReference type="Gene3D" id="2.40.50.140">
    <property type="entry name" value="Nucleic acid-binding proteins"/>
    <property type="match status" value="1"/>
</dbReference>